<dbReference type="EMBL" id="JACRTA010000001">
    <property type="protein sequence ID" value="MBC8567341.1"/>
    <property type="molecule type" value="Genomic_DNA"/>
</dbReference>
<evidence type="ECO:0000313" key="1">
    <source>
        <dbReference type="EMBL" id="MBC8567341.1"/>
    </source>
</evidence>
<dbReference type="PANTHER" id="PTHR34071:SF2">
    <property type="entry name" value="FLAVIN-NUCLEOTIDE-BINDING PROTEIN"/>
    <property type="match status" value="1"/>
</dbReference>
<accession>A0A926E882</accession>
<dbReference type="Gene3D" id="2.30.110.10">
    <property type="entry name" value="Electron Transport, Fmn-binding Protein, Chain A"/>
    <property type="match status" value="1"/>
</dbReference>
<dbReference type="RefSeq" id="WP_177268258.1">
    <property type="nucleotide sequence ID" value="NZ_JACRTA010000001.1"/>
</dbReference>
<organism evidence="1 2">
    <name type="scientific">Lentihominibacter hominis</name>
    <dbReference type="NCBI Taxonomy" id="2763645"/>
    <lineage>
        <taxon>Bacteria</taxon>
        <taxon>Bacillati</taxon>
        <taxon>Bacillota</taxon>
        <taxon>Clostridia</taxon>
        <taxon>Peptostreptococcales</taxon>
        <taxon>Anaerovoracaceae</taxon>
        <taxon>Lentihominibacter</taxon>
    </lineage>
</organism>
<dbReference type="AlphaFoldDB" id="A0A926E882"/>
<dbReference type="SUPFAM" id="SSF50475">
    <property type="entry name" value="FMN-binding split barrel"/>
    <property type="match status" value="1"/>
</dbReference>
<gene>
    <name evidence="1" type="ORF">H8692_01000</name>
</gene>
<keyword evidence="2" id="KW-1185">Reference proteome</keyword>
<sequence length="162" mass="18405">MNREMYKKERQLSETAVKEVFAKGNHGTLAVNGDDGYPYAVPVNYVYDNDKIYIHSAKYGYKIDAIKKNNKVCFSAILNSRVQQDKFTAAYQSVVAFGKISFVEDESERRRILEQFIYKLSPDFIEGGMKFVDAAIGKTALLCIDVEDIKGKENMAESFDVK</sequence>
<proteinExistence type="predicted"/>
<protein>
    <submittedName>
        <fullName evidence="1">Pyridoxamine 5'-phosphate oxidase family protein</fullName>
    </submittedName>
</protein>
<reference evidence="1" key="1">
    <citation type="submission" date="2020-08" db="EMBL/GenBank/DDBJ databases">
        <title>Genome public.</title>
        <authorList>
            <person name="Liu C."/>
            <person name="Sun Q."/>
        </authorList>
    </citation>
    <scope>NUCLEOTIDE SEQUENCE</scope>
    <source>
        <strain evidence="1">NSJ-24</strain>
    </source>
</reference>
<evidence type="ECO:0000313" key="2">
    <source>
        <dbReference type="Proteomes" id="UP000610862"/>
    </source>
</evidence>
<dbReference type="Proteomes" id="UP000610862">
    <property type="component" value="Unassembled WGS sequence"/>
</dbReference>
<dbReference type="InterPro" id="IPR012349">
    <property type="entry name" value="Split_barrel_FMN-bd"/>
</dbReference>
<dbReference type="PANTHER" id="PTHR34071">
    <property type="entry name" value="5-NITROIMIDAZOLE ANTIBIOTICS RESISTANCE PROTEIN, NIMA-FAMILY-RELATED PROTEIN-RELATED"/>
    <property type="match status" value="1"/>
</dbReference>
<name>A0A926E882_9FIRM</name>
<dbReference type="InterPro" id="IPR024747">
    <property type="entry name" value="Pyridox_Oxase-rel"/>
</dbReference>
<dbReference type="Pfam" id="PF12900">
    <property type="entry name" value="Pyridox_ox_2"/>
    <property type="match status" value="1"/>
</dbReference>
<comment type="caution">
    <text evidence="1">The sequence shown here is derived from an EMBL/GenBank/DDBJ whole genome shotgun (WGS) entry which is preliminary data.</text>
</comment>